<dbReference type="Proteomes" id="UP000696280">
    <property type="component" value="Unassembled WGS sequence"/>
</dbReference>
<keyword evidence="3" id="KW-1185">Reference proteome</keyword>
<evidence type="ECO:0000256" key="1">
    <source>
        <dbReference type="SAM" id="MobiDB-lite"/>
    </source>
</evidence>
<comment type="caution">
    <text evidence="2">The sequence shown here is derived from an EMBL/GenBank/DDBJ whole genome shotgun (WGS) entry which is preliminary data.</text>
</comment>
<organism evidence="2 3">
    <name type="scientific">Hymenoscyphus fraxineus</name>
    <dbReference type="NCBI Taxonomy" id="746836"/>
    <lineage>
        <taxon>Eukaryota</taxon>
        <taxon>Fungi</taxon>
        <taxon>Dikarya</taxon>
        <taxon>Ascomycota</taxon>
        <taxon>Pezizomycotina</taxon>
        <taxon>Leotiomycetes</taxon>
        <taxon>Helotiales</taxon>
        <taxon>Helotiaceae</taxon>
        <taxon>Hymenoscyphus</taxon>
    </lineage>
</organism>
<dbReference type="EMBL" id="CAJVRL010000025">
    <property type="protein sequence ID" value="CAG8949711.1"/>
    <property type="molecule type" value="Genomic_DNA"/>
</dbReference>
<name>A0A9N9KMI8_9HELO</name>
<dbReference type="AlphaFoldDB" id="A0A9N9KMI8"/>
<evidence type="ECO:0000313" key="3">
    <source>
        <dbReference type="Proteomes" id="UP000696280"/>
    </source>
</evidence>
<proteinExistence type="predicted"/>
<reference evidence="2" key="1">
    <citation type="submission" date="2021-07" db="EMBL/GenBank/DDBJ databases">
        <authorList>
            <person name="Durling M."/>
        </authorList>
    </citation>
    <scope>NUCLEOTIDE SEQUENCE</scope>
</reference>
<feature type="compositionally biased region" description="Pro residues" evidence="1">
    <location>
        <begin position="416"/>
        <end position="425"/>
    </location>
</feature>
<evidence type="ECO:0000313" key="2">
    <source>
        <dbReference type="EMBL" id="CAG8949711.1"/>
    </source>
</evidence>
<feature type="region of interest" description="Disordered" evidence="1">
    <location>
        <begin position="396"/>
        <end position="427"/>
    </location>
</feature>
<sequence>MLWGIKGNVCKAVSIYLTGILVKLIGDPLSRDEWVNERSEAPPVGSQRSHHNLRVGDCYQQIPTDEIISSAGMLRLFGRSLTRYRGRCGVEITTPDVHLLRVFEAMLLLSCRTVKPQHSSGDIVNAGPSLQRLSPIVSFVVTRFQILAGKPSVRVLRRNGDSTSRSRSTSGSPDLRVQQLYYVAGIHHPDQSLGARFLLHLSRTDWCHKRQHLGMIIPVVSVNGRKHDEKFAGMKTSWGDCTMVHAPSNLLEPPVFPPSFHSCSCSTPPLRIANKAMLLGDTFNSYNQFHVLDIVFEFAERQIQLDSHGHYQLILLRKHRALKNDALVSSNNERGFMPQSRVTQLCFFYAGNRELLGLLAPHHQSFATLTAALATNLECDTTCVDEKHREWTSAMAKSNCRGEHGSGPSDDHSFKRPPPAPPAAWPAPLWDQFIGTSIIVRSAFTKDSPKS</sequence>
<feature type="compositionally biased region" description="Basic and acidic residues" evidence="1">
    <location>
        <begin position="400"/>
        <end position="414"/>
    </location>
</feature>
<protein>
    <submittedName>
        <fullName evidence="2">Uncharacterized protein</fullName>
    </submittedName>
</protein>
<accession>A0A9N9KMI8</accession>
<gene>
    <name evidence="2" type="ORF">HYFRA_00004029</name>
</gene>